<evidence type="ECO:0000313" key="3">
    <source>
        <dbReference type="EMBL" id="KAA1415006.1"/>
    </source>
</evidence>
<feature type="chain" id="PRO_5022804497" description="Choice-of-anchor G family protein" evidence="2">
    <location>
        <begin position="38"/>
        <end position="370"/>
    </location>
</feature>
<dbReference type="EMBL" id="VUJV01000014">
    <property type="protein sequence ID" value="KAA1415006.1"/>
    <property type="molecule type" value="Genomic_DNA"/>
</dbReference>
<feature type="region of interest" description="Disordered" evidence="1">
    <location>
        <begin position="345"/>
        <end position="370"/>
    </location>
</feature>
<reference evidence="3 4" key="2">
    <citation type="submission" date="2019-09" db="EMBL/GenBank/DDBJ databases">
        <authorList>
            <person name="Jin C."/>
        </authorList>
    </citation>
    <scope>NUCLEOTIDE SEQUENCE [LARGE SCALE GENOMIC DNA]</scope>
    <source>
        <strain evidence="3 4">BN130099</strain>
    </source>
</reference>
<evidence type="ECO:0000313" key="4">
    <source>
        <dbReference type="Proteomes" id="UP000325003"/>
    </source>
</evidence>
<dbReference type="AlphaFoldDB" id="A0A5B1L3L2"/>
<dbReference type="Proteomes" id="UP000325003">
    <property type="component" value="Unassembled WGS sequence"/>
</dbReference>
<gene>
    <name evidence="3" type="ORF">F0U44_22045</name>
</gene>
<reference evidence="3 4" key="1">
    <citation type="submission" date="2019-09" db="EMBL/GenBank/DDBJ databases">
        <title>Nocardioides panacisoli sp. nov., isolated from the soil of a ginseng field.</title>
        <authorList>
            <person name="Cho C."/>
        </authorList>
    </citation>
    <scope>NUCLEOTIDE SEQUENCE [LARGE SCALE GENOMIC DNA]</scope>
    <source>
        <strain evidence="3 4">BN130099</strain>
    </source>
</reference>
<comment type="caution">
    <text evidence="3">The sequence shown here is derived from an EMBL/GenBank/DDBJ whole genome shotgun (WGS) entry which is preliminary data.</text>
</comment>
<feature type="signal peptide" evidence="2">
    <location>
        <begin position="1"/>
        <end position="37"/>
    </location>
</feature>
<proteinExistence type="predicted"/>
<accession>A0A5B1L3L2</accession>
<sequence>MTDLGSIGARLRTVVLVGTATATAAALNLATAPAAHAIPEATGHADAQAVEGDGILAILNTGPACDADDTALTAEATPTGRCGAGLAFEGEQVATFTQEASAGNGTSSANAGTAPLAIEDFHSLDLNGVLDGLDAIDSGTVLDPVVQALNPLVQDVVRAALQPLIDPINDALQSTLAGVEQALPLSVEIGAITAQCTATADPLVASGSTEVAGIDIVVELGSTQVRAPIDLGTGPNAPLTVTAPQDLVDGVLEGLRDTLEQTLGGALAPLNVLVTGLQDTVIDTLLEALEPSLLTALTDALRGLVSGTVNIQEPVSPSSTGEITVRGLELTLAGSTGRLANAHCGPNTAGAVDDDSDDDGLTDDEETDLG</sequence>
<evidence type="ECO:0000256" key="2">
    <source>
        <dbReference type="SAM" id="SignalP"/>
    </source>
</evidence>
<keyword evidence="2" id="KW-0732">Signal</keyword>
<feature type="compositionally biased region" description="Acidic residues" evidence="1">
    <location>
        <begin position="352"/>
        <end position="370"/>
    </location>
</feature>
<evidence type="ECO:0008006" key="5">
    <source>
        <dbReference type="Google" id="ProtNLM"/>
    </source>
</evidence>
<feature type="non-terminal residue" evidence="3">
    <location>
        <position position="370"/>
    </location>
</feature>
<keyword evidence="4" id="KW-1185">Reference proteome</keyword>
<dbReference type="RefSeq" id="WP_149730555.1">
    <property type="nucleotide sequence ID" value="NZ_VUJV01000014.1"/>
</dbReference>
<evidence type="ECO:0000256" key="1">
    <source>
        <dbReference type="SAM" id="MobiDB-lite"/>
    </source>
</evidence>
<organism evidence="3 4">
    <name type="scientific">Nocardioides humilatus</name>
    <dbReference type="NCBI Taxonomy" id="2607660"/>
    <lineage>
        <taxon>Bacteria</taxon>
        <taxon>Bacillati</taxon>
        <taxon>Actinomycetota</taxon>
        <taxon>Actinomycetes</taxon>
        <taxon>Propionibacteriales</taxon>
        <taxon>Nocardioidaceae</taxon>
        <taxon>Nocardioides</taxon>
    </lineage>
</organism>
<protein>
    <recommendedName>
        <fullName evidence="5">Choice-of-anchor G family protein</fullName>
    </recommendedName>
</protein>
<name>A0A5B1L3L2_9ACTN</name>